<dbReference type="EMBL" id="KL142387">
    <property type="protein sequence ID" value="KDR72942.1"/>
    <property type="molecule type" value="Genomic_DNA"/>
</dbReference>
<protein>
    <submittedName>
        <fullName evidence="1">Uncharacterized protein</fullName>
    </submittedName>
</protein>
<name>A0A067SSF6_GALM3</name>
<keyword evidence="2" id="KW-1185">Reference proteome</keyword>
<dbReference type="Proteomes" id="UP000027222">
    <property type="component" value="Unassembled WGS sequence"/>
</dbReference>
<evidence type="ECO:0000313" key="1">
    <source>
        <dbReference type="EMBL" id="KDR72942.1"/>
    </source>
</evidence>
<gene>
    <name evidence="1" type="ORF">GALMADRAFT_742257</name>
</gene>
<proteinExistence type="predicted"/>
<evidence type="ECO:0000313" key="2">
    <source>
        <dbReference type="Proteomes" id="UP000027222"/>
    </source>
</evidence>
<organism evidence="1 2">
    <name type="scientific">Galerina marginata (strain CBS 339.88)</name>
    <dbReference type="NCBI Taxonomy" id="685588"/>
    <lineage>
        <taxon>Eukaryota</taxon>
        <taxon>Fungi</taxon>
        <taxon>Dikarya</taxon>
        <taxon>Basidiomycota</taxon>
        <taxon>Agaricomycotina</taxon>
        <taxon>Agaricomycetes</taxon>
        <taxon>Agaricomycetidae</taxon>
        <taxon>Agaricales</taxon>
        <taxon>Agaricineae</taxon>
        <taxon>Strophariaceae</taxon>
        <taxon>Galerina</taxon>
    </lineage>
</organism>
<dbReference type="HOGENOM" id="CLU_2359887_0_0_1"/>
<dbReference type="AlphaFoldDB" id="A0A067SSF6"/>
<reference evidence="2" key="1">
    <citation type="journal article" date="2014" name="Proc. Natl. Acad. Sci. U.S.A.">
        <title>Extensive sampling of basidiomycete genomes demonstrates inadequacy of the white-rot/brown-rot paradigm for wood decay fungi.</title>
        <authorList>
            <person name="Riley R."/>
            <person name="Salamov A.A."/>
            <person name="Brown D.W."/>
            <person name="Nagy L.G."/>
            <person name="Floudas D."/>
            <person name="Held B.W."/>
            <person name="Levasseur A."/>
            <person name="Lombard V."/>
            <person name="Morin E."/>
            <person name="Otillar R."/>
            <person name="Lindquist E.A."/>
            <person name="Sun H."/>
            <person name="LaButti K.M."/>
            <person name="Schmutz J."/>
            <person name="Jabbour D."/>
            <person name="Luo H."/>
            <person name="Baker S.E."/>
            <person name="Pisabarro A.G."/>
            <person name="Walton J.D."/>
            <person name="Blanchette R.A."/>
            <person name="Henrissat B."/>
            <person name="Martin F."/>
            <person name="Cullen D."/>
            <person name="Hibbett D.S."/>
            <person name="Grigoriev I.V."/>
        </authorList>
    </citation>
    <scope>NUCLEOTIDE SEQUENCE [LARGE SCALE GENOMIC DNA]</scope>
    <source>
        <strain evidence="2">CBS 339.88</strain>
    </source>
</reference>
<accession>A0A067SSF6</accession>
<sequence>MRYGLLVSRPAVVDCACLSIFAGSYGHPCVHHGLGHLDTVYYVLLLRHPSVDSVSEVHTNELSIHIIIVIITSTSSLDPHNFIRMCIFAVSNVLVM</sequence>